<sequence>MSVAPARGRTRGRTGLVLAALGGGSGREVQVDRGRLRRLVLRRHTEERAVRGGVVQVGLLDLETGVLQRLAGVVRLHLVDPGGQVDHLAGLELRLGRAEGCRRLALQAGCHGGLVDPPGVARAGAGQVGAGGGEPDALQRLGVRVPVRVGLVDGDHRRTGELRGVADEPDTLVAVGGAGLAGLVVEAADPRRPAGAVRGHALQDLVHLAGDAGVHRPLAVRGRGRQRLAVDGGHRADDDRVAVDAAGGEGRHRLGHRHRGHLGHAEDEGRRAVEVVHDVAAGGLLDADLLRHPGGVADAGVADQLDVERVDRPVGGRLQVHRRRRDGRVGDRPRLTQHERAAAGSERRALEAHRGIGRVRLVAGDALLQGGRQGEDLERRACLVALGATHRRGRVVVVERLAAAVAHRGAALRHRLDLAGARLDHHHRPQRRVPVRHHGRHRLLGGLLDPRVDGGPDGEPATVEHPLAILDGRAERGRLQQLVDGVLTDERVAARRAAVARRAHRRRVELGRLGLIDLVLQARVELGHPVQHHIAALDRGLRVQPRVVRVGALHQAGEHRRLGQVEILRGLVEEVSGSGLDAVRAVAVVRDVQVALEDLVLGQPLLQGDRIAHLLDLAAVRLLLGLLDALLVATGQRGLDLDPLDVLLGDRRAALGGTAGAVAEERADGALHIDRAVLVEAVVLDVDLGLLHHRGDLVQRDVDAVLVVEGGEGGAVRHQQGRPLRLGWGLEVRRQVLQAGRSRLQGRGGDADPRHDEAGGEHADQDAHDQKGQDRLGVAAGARIMRHGLEPT</sequence>
<organism evidence="2">
    <name type="scientific">bioreactor metagenome</name>
    <dbReference type="NCBI Taxonomy" id="1076179"/>
    <lineage>
        <taxon>unclassified sequences</taxon>
        <taxon>metagenomes</taxon>
        <taxon>ecological metagenomes</taxon>
    </lineage>
</organism>
<dbReference type="AlphaFoldDB" id="A0A644WH71"/>
<dbReference type="EMBL" id="VSSQ01000935">
    <property type="protein sequence ID" value="MPM03225.1"/>
    <property type="molecule type" value="Genomic_DNA"/>
</dbReference>
<evidence type="ECO:0000313" key="2">
    <source>
        <dbReference type="EMBL" id="MPM03225.1"/>
    </source>
</evidence>
<evidence type="ECO:0008006" key="3">
    <source>
        <dbReference type="Google" id="ProtNLM"/>
    </source>
</evidence>
<comment type="caution">
    <text evidence="2">The sequence shown here is derived from an EMBL/GenBank/DDBJ whole genome shotgun (WGS) entry which is preliminary data.</text>
</comment>
<gene>
    <name evidence="2" type="ORF">SDC9_49489</name>
</gene>
<feature type="region of interest" description="Disordered" evidence="1">
    <location>
        <begin position="741"/>
        <end position="792"/>
    </location>
</feature>
<reference evidence="2" key="1">
    <citation type="submission" date="2019-08" db="EMBL/GenBank/DDBJ databases">
        <authorList>
            <person name="Kucharzyk K."/>
            <person name="Murdoch R.W."/>
            <person name="Higgins S."/>
            <person name="Loffler F."/>
        </authorList>
    </citation>
    <scope>NUCLEOTIDE SEQUENCE</scope>
</reference>
<evidence type="ECO:0000256" key="1">
    <source>
        <dbReference type="SAM" id="MobiDB-lite"/>
    </source>
</evidence>
<protein>
    <recommendedName>
        <fullName evidence="3">NAD-specific glutamate dehydrogenase</fullName>
    </recommendedName>
</protein>
<feature type="region of interest" description="Disordered" evidence="1">
    <location>
        <begin position="323"/>
        <end position="346"/>
    </location>
</feature>
<accession>A0A644WH71</accession>
<proteinExistence type="predicted"/>
<feature type="compositionally biased region" description="Basic and acidic residues" evidence="1">
    <location>
        <begin position="327"/>
        <end position="346"/>
    </location>
</feature>
<feature type="compositionally biased region" description="Basic and acidic residues" evidence="1">
    <location>
        <begin position="749"/>
        <end position="774"/>
    </location>
</feature>
<name>A0A644WH71_9ZZZZ</name>